<feature type="chain" id="PRO_5009312648" evidence="3">
    <location>
        <begin position="20"/>
        <end position="349"/>
    </location>
</feature>
<dbReference type="WBParaSite" id="L893_g2018.t1">
    <property type="protein sequence ID" value="L893_g2018.t1"/>
    <property type="gene ID" value="L893_g2018"/>
</dbReference>
<organism evidence="4 5">
    <name type="scientific">Steinernema glaseri</name>
    <dbReference type="NCBI Taxonomy" id="37863"/>
    <lineage>
        <taxon>Eukaryota</taxon>
        <taxon>Metazoa</taxon>
        <taxon>Ecdysozoa</taxon>
        <taxon>Nematoda</taxon>
        <taxon>Chromadorea</taxon>
        <taxon>Rhabditida</taxon>
        <taxon>Tylenchina</taxon>
        <taxon>Panagrolaimomorpha</taxon>
        <taxon>Strongyloidoidea</taxon>
        <taxon>Steinernematidae</taxon>
        <taxon>Steinernema</taxon>
    </lineage>
</organism>
<dbReference type="PANTHER" id="PTHR45712">
    <property type="entry name" value="AGAP008170-PA"/>
    <property type="match status" value="1"/>
</dbReference>
<keyword evidence="2" id="KW-0677">Repeat</keyword>
<keyword evidence="3" id="KW-0732">Signal</keyword>
<reference evidence="5" key="1">
    <citation type="submission" date="2016-11" db="UniProtKB">
        <authorList>
            <consortium name="WormBaseParasite"/>
        </authorList>
    </citation>
    <scope>IDENTIFICATION</scope>
</reference>
<feature type="signal peptide" evidence="3">
    <location>
        <begin position="1"/>
        <end position="19"/>
    </location>
</feature>
<dbReference type="PANTHER" id="PTHR45712:SF22">
    <property type="entry name" value="INSULIN-LIKE GROWTH FACTOR-BINDING PROTEIN COMPLEX ACID LABILE SUBUNIT"/>
    <property type="match status" value="1"/>
</dbReference>
<dbReference type="Proteomes" id="UP000095287">
    <property type="component" value="Unplaced"/>
</dbReference>
<dbReference type="InterPro" id="IPR032675">
    <property type="entry name" value="LRR_dom_sf"/>
</dbReference>
<dbReference type="InterPro" id="IPR001611">
    <property type="entry name" value="Leu-rich_rpt"/>
</dbReference>
<protein>
    <submittedName>
        <fullName evidence="5">LRRNT domain-containing protein</fullName>
    </submittedName>
</protein>
<evidence type="ECO:0000256" key="3">
    <source>
        <dbReference type="SAM" id="SignalP"/>
    </source>
</evidence>
<sequence>MRILPYLFICLLALHGAVSSDSESQEDDDDYEEQDRPDQLVCGTSWNCTCTKEEDPTVICDHARLKDSDTRLGTTYIGFPKDYKPKIVHMKDCDIKKLEKDRIVPSVAKQLVELDLSSNSIDYIGKDAFKGMDHLAILRLSHNNIKKLHRNTFHDDLGFKLHRLFLDYNDIENLPENAFEGLKELKMLVLDGNVFTQKLNKKMFAGLSNLETLSLDYCGLDHDSLPFDAFDELINLKALSLRGNKFEKVPAAVNSINHLEILDMSKTKVAEFGERSLKSDHKIKKLIMTDLPYMYFISNCAFCDLKNLERAIAFRSERICFAVERHKRGTNVFLCPWLICPTGQNIHFL</sequence>
<proteinExistence type="predicted"/>
<evidence type="ECO:0000313" key="5">
    <source>
        <dbReference type="WBParaSite" id="L893_g2018.t1"/>
    </source>
</evidence>
<dbReference type="AlphaFoldDB" id="A0A1I7YVN9"/>
<evidence type="ECO:0000256" key="2">
    <source>
        <dbReference type="ARBA" id="ARBA00022737"/>
    </source>
</evidence>
<dbReference type="Gene3D" id="3.80.10.10">
    <property type="entry name" value="Ribonuclease Inhibitor"/>
    <property type="match status" value="2"/>
</dbReference>
<dbReference type="Pfam" id="PF13855">
    <property type="entry name" value="LRR_8"/>
    <property type="match status" value="2"/>
</dbReference>
<accession>A0A1I7YVN9</accession>
<dbReference type="SUPFAM" id="SSF52058">
    <property type="entry name" value="L domain-like"/>
    <property type="match status" value="1"/>
</dbReference>
<dbReference type="InterPro" id="IPR050333">
    <property type="entry name" value="SLRP"/>
</dbReference>
<evidence type="ECO:0000313" key="4">
    <source>
        <dbReference type="Proteomes" id="UP000095287"/>
    </source>
</evidence>
<evidence type="ECO:0000256" key="1">
    <source>
        <dbReference type="ARBA" id="ARBA00022614"/>
    </source>
</evidence>
<name>A0A1I7YVN9_9BILA</name>
<dbReference type="SMART" id="SM00369">
    <property type="entry name" value="LRR_TYP"/>
    <property type="match status" value="6"/>
</dbReference>
<keyword evidence="1" id="KW-0433">Leucine-rich repeat</keyword>
<keyword evidence="4" id="KW-1185">Reference proteome</keyword>
<dbReference type="InterPro" id="IPR003591">
    <property type="entry name" value="Leu-rich_rpt_typical-subtyp"/>
</dbReference>